<gene>
    <name evidence="2" type="ORF">FD47_GL002699</name>
</gene>
<organism evidence="2 3">
    <name type="scientific">Lentilactobacillus parafarraginis DSM 18390 = JCM 14109</name>
    <dbReference type="NCBI Taxonomy" id="1423786"/>
    <lineage>
        <taxon>Bacteria</taxon>
        <taxon>Bacillati</taxon>
        <taxon>Bacillota</taxon>
        <taxon>Bacilli</taxon>
        <taxon>Lactobacillales</taxon>
        <taxon>Lactobacillaceae</taxon>
        <taxon>Lentilactobacillus</taxon>
    </lineage>
</organism>
<accession>A0A0R1YDX9</accession>
<dbReference type="Gene3D" id="1.10.10.1400">
    <property type="entry name" value="Terminase, small subunit, N-terminal DNA-binding domain, HTH motif"/>
    <property type="match status" value="1"/>
</dbReference>
<dbReference type="GO" id="GO:0008270">
    <property type="term" value="F:zinc ion binding"/>
    <property type="evidence" value="ECO:0007669"/>
    <property type="project" value="InterPro"/>
</dbReference>
<reference evidence="2 3" key="1">
    <citation type="journal article" date="2015" name="Genome Announc.">
        <title>Expanding the biotechnology potential of lactobacilli through comparative genomics of 213 strains and associated genera.</title>
        <authorList>
            <person name="Sun Z."/>
            <person name="Harris H.M."/>
            <person name="McCann A."/>
            <person name="Guo C."/>
            <person name="Argimon S."/>
            <person name="Zhang W."/>
            <person name="Yang X."/>
            <person name="Jeffery I.B."/>
            <person name="Cooney J.C."/>
            <person name="Kagawa T.F."/>
            <person name="Liu W."/>
            <person name="Song Y."/>
            <person name="Salvetti E."/>
            <person name="Wrobel A."/>
            <person name="Rasinkangas P."/>
            <person name="Parkhill J."/>
            <person name="Rea M.C."/>
            <person name="O'Sullivan O."/>
            <person name="Ritari J."/>
            <person name="Douillard F.P."/>
            <person name="Paul Ross R."/>
            <person name="Yang R."/>
            <person name="Briner A.E."/>
            <person name="Felis G.E."/>
            <person name="de Vos W.M."/>
            <person name="Barrangou R."/>
            <person name="Klaenhammer T.R."/>
            <person name="Caufield P.W."/>
            <person name="Cui Y."/>
            <person name="Zhang H."/>
            <person name="O'Toole P.W."/>
        </authorList>
    </citation>
    <scope>NUCLEOTIDE SEQUENCE [LARGE SCALE GENOMIC DNA]</scope>
    <source>
        <strain evidence="2 3">DSM 18390</strain>
    </source>
</reference>
<dbReference type="GO" id="GO:0051276">
    <property type="term" value="P:chromosome organization"/>
    <property type="evidence" value="ECO:0007669"/>
    <property type="project" value="InterPro"/>
</dbReference>
<proteinExistence type="predicted"/>
<feature type="domain" description="HNH nuclease" evidence="1">
    <location>
        <begin position="119"/>
        <end position="171"/>
    </location>
</feature>
<dbReference type="Gene3D" id="1.10.30.50">
    <property type="match status" value="1"/>
</dbReference>
<comment type="caution">
    <text evidence="2">The sequence shown here is derived from an EMBL/GenBank/DDBJ whole genome shotgun (WGS) entry which is preliminary data.</text>
</comment>
<dbReference type="Pfam" id="PF01844">
    <property type="entry name" value="HNH"/>
    <property type="match status" value="1"/>
</dbReference>
<dbReference type="InterPro" id="IPR038713">
    <property type="entry name" value="Terminase_Gp1_N_sf"/>
</dbReference>
<name>A0A0R1YDX9_9LACO</name>
<dbReference type="EMBL" id="AZFZ01000075">
    <property type="protein sequence ID" value="KRM40679.1"/>
    <property type="molecule type" value="Genomic_DNA"/>
</dbReference>
<dbReference type="InterPro" id="IPR002711">
    <property type="entry name" value="HNH"/>
</dbReference>
<dbReference type="SMART" id="SM00507">
    <property type="entry name" value="HNHc"/>
    <property type="match status" value="1"/>
</dbReference>
<evidence type="ECO:0000259" key="1">
    <source>
        <dbReference type="SMART" id="SM00507"/>
    </source>
</evidence>
<evidence type="ECO:0000313" key="3">
    <source>
        <dbReference type="Proteomes" id="UP000051010"/>
    </source>
</evidence>
<dbReference type="GO" id="GO:0004519">
    <property type="term" value="F:endonuclease activity"/>
    <property type="evidence" value="ECO:0007669"/>
    <property type="project" value="InterPro"/>
</dbReference>
<dbReference type="PATRIC" id="fig|1423786.4.peg.2829"/>
<sequence>MMAKLTIKQQKFADEYLISGNATQAALMTDEIRHIRSMQDPIKQQIKAAECLLKRCLCKKFNLKICVDGLAVIISINATSYQKMAARVLLNYYLGVHQTNNLIEQSAVITDREDMLVKRWRKRVLERDKYTCQHCGSHLNLCAHHISYWSNDPVNRINVDNGITLCSSCHAEEHRGERVYNLMAKKC</sequence>
<dbReference type="GO" id="GO:0003676">
    <property type="term" value="F:nucleic acid binding"/>
    <property type="evidence" value="ECO:0007669"/>
    <property type="project" value="InterPro"/>
</dbReference>
<dbReference type="AlphaFoldDB" id="A0A0R1YDX9"/>
<dbReference type="InterPro" id="IPR003615">
    <property type="entry name" value="HNH_nuc"/>
</dbReference>
<evidence type="ECO:0000313" key="2">
    <source>
        <dbReference type="EMBL" id="KRM40679.1"/>
    </source>
</evidence>
<protein>
    <recommendedName>
        <fullName evidence="1">HNH nuclease domain-containing protein</fullName>
    </recommendedName>
</protein>
<dbReference type="CDD" id="cd00085">
    <property type="entry name" value="HNHc"/>
    <property type="match status" value="1"/>
</dbReference>
<dbReference type="Proteomes" id="UP000051010">
    <property type="component" value="Unassembled WGS sequence"/>
</dbReference>